<dbReference type="SUPFAM" id="SSF52172">
    <property type="entry name" value="CheY-like"/>
    <property type="match status" value="1"/>
</dbReference>
<dbReference type="EMBL" id="JAPDFW010000033">
    <property type="protein sequence ID" value="KAJ5079467.1"/>
    <property type="molecule type" value="Genomic_DNA"/>
</dbReference>
<dbReference type="Gene3D" id="3.40.50.2300">
    <property type="match status" value="1"/>
</dbReference>
<dbReference type="OrthoDB" id="49113at2759"/>
<keyword evidence="2" id="KW-1185">Reference proteome</keyword>
<proteinExistence type="predicted"/>
<organism evidence="1 2">
    <name type="scientific">Anaeramoeba ignava</name>
    <name type="common">Anaerobic marine amoeba</name>
    <dbReference type="NCBI Taxonomy" id="1746090"/>
    <lineage>
        <taxon>Eukaryota</taxon>
        <taxon>Metamonada</taxon>
        <taxon>Anaeramoebidae</taxon>
        <taxon>Anaeramoeba</taxon>
    </lineage>
</organism>
<accession>A0A9Q0RGQ6</accession>
<sequence length="682" mass="80326">MKSRKKKQIPQNTQVRIKNLGYQEVQFYNSLHSNWKTYKGFENAQIKLLIQNNEMKIECKSENGKNPLIFLIKSGTIHKLNGERYSNQPSYVEWKDENEKFRIKFDDYFRAKSFYNEIEDLKDEKKDNLIKFANIDSENNNIILTDSMKGKYFDNEQGIIAQARILGENLKIITNWFLPQSKQKYIFTGDEIVEITNDHFNFQNGTSFVFEKNEDFKTSVQISCSKKSEENELKNMTIEFLKQGCDYNEIELEKDFEMDDFHIYTEKDIGFIINKTRYYPPVGWIRLKMKNQGNKDVSKWSYGYHGTKYENTKSIVKNGLVIPGNKTQDGKIVEIPKGHIQNQKHIYASQSYLYASHPAYALPVHFNYNNKSYFVRVMFQIRIEKVNVIQEQTIGWPNNVPIDLQVPNDSLEWIILFPDQIVPYGLLIKFDEENPYDIFEKIKKERSEKQNWSNKTNPKETEKAINLNKEAPKKKKKKILWVDDEPKNNKPIIEAARKVGLKITTVIDTEKAILEFQKNQEEWFLIISDMKRIEVRTEHPKKKQEYTTAGLSLTQSIRQINKDIPIWIYSDYTLSHPISHFTCYQMGVSKVVNTSGILTHFFPYDPIYENKDFLTFESLKNFEDPTNEVLTIKKGQIFKVIVQINGRSFVADIDNKTTGFIPNQFIQKKQKKPKWSCMEDKQ</sequence>
<dbReference type="InterPro" id="IPR011006">
    <property type="entry name" value="CheY-like_superfamily"/>
</dbReference>
<comment type="caution">
    <text evidence="1">The sequence shown here is derived from an EMBL/GenBank/DDBJ whole genome shotgun (WGS) entry which is preliminary data.</text>
</comment>
<dbReference type="Gene3D" id="2.30.30.40">
    <property type="entry name" value="SH3 Domains"/>
    <property type="match status" value="1"/>
</dbReference>
<protein>
    <submittedName>
        <fullName evidence="1">Uncharacterized protein</fullName>
    </submittedName>
</protein>
<dbReference type="AlphaFoldDB" id="A0A9Q0RGQ6"/>
<evidence type="ECO:0000313" key="2">
    <source>
        <dbReference type="Proteomes" id="UP001149090"/>
    </source>
</evidence>
<name>A0A9Q0RGQ6_ANAIG</name>
<dbReference type="Proteomes" id="UP001149090">
    <property type="component" value="Unassembled WGS sequence"/>
</dbReference>
<gene>
    <name evidence="1" type="ORF">M0811_04488</name>
</gene>
<reference evidence="1" key="1">
    <citation type="submission" date="2022-10" db="EMBL/GenBank/DDBJ databases">
        <title>Novel sulphate-reducing endosymbionts in the free-living metamonad Anaeramoeba.</title>
        <authorList>
            <person name="Jerlstrom-Hultqvist J."/>
            <person name="Cepicka I."/>
            <person name="Gallot-Lavallee L."/>
            <person name="Salas-Leiva D."/>
            <person name="Curtis B.A."/>
            <person name="Zahonova K."/>
            <person name="Pipaliya S."/>
            <person name="Dacks J."/>
            <person name="Roger A.J."/>
        </authorList>
    </citation>
    <scope>NUCLEOTIDE SEQUENCE</scope>
    <source>
        <strain evidence="1">BMAN</strain>
    </source>
</reference>
<evidence type="ECO:0000313" key="1">
    <source>
        <dbReference type="EMBL" id="KAJ5079467.1"/>
    </source>
</evidence>